<sequence length="82" mass="9121">MNEDPGAFLDRMLAAAQSGDRTAFRQMTQELASAENGRALRAEAIETVNRQEHQAAQQALQTQRQQADMQQQETPRIGAHSL</sequence>
<dbReference type="Proteomes" id="UP000319349">
    <property type="component" value="Chromosome"/>
</dbReference>
<evidence type="ECO:0000313" key="2">
    <source>
        <dbReference type="EMBL" id="QDI05838.1"/>
    </source>
</evidence>
<gene>
    <name evidence="2" type="ORF">E4A48_09075</name>
</gene>
<name>A0A514EIH7_9XANT</name>
<keyword evidence="3" id="KW-1185">Reference proteome</keyword>
<protein>
    <submittedName>
        <fullName evidence="2">Uncharacterized protein</fullName>
    </submittedName>
</protein>
<feature type="compositionally biased region" description="Low complexity" evidence="1">
    <location>
        <begin position="54"/>
        <end position="72"/>
    </location>
</feature>
<dbReference type="AlphaFoldDB" id="A0A514EIH7"/>
<proteinExistence type="predicted"/>
<evidence type="ECO:0000256" key="1">
    <source>
        <dbReference type="SAM" id="MobiDB-lite"/>
    </source>
</evidence>
<evidence type="ECO:0000313" key="3">
    <source>
        <dbReference type="Proteomes" id="UP000319349"/>
    </source>
</evidence>
<feature type="region of interest" description="Disordered" evidence="1">
    <location>
        <begin position="50"/>
        <end position="82"/>
    </location>
</feature>
<reference evidence="2 3" key="1">
    <citation type="submission" date="2019-03" db="EMBL/GenBank/DDBJ databases">
        <title>Tal1 in Xanthomonas translucens pv. cerealis Contributes to Virulence in Bacterial Leaf Streak of Wheat.</title>
        <authorList>
            <person name="Shah S.M.A."/>
            <person name="Haq F."/>
            <person name="Ma W."/>
            <person name="Xu X."/>
            <person name="Wang S."/>
            <person name="Xu Z."/>
            <person name="Zou L."/>
            <person name="Zhu B."/>
            <person name="Chen G."/>
        </authorList>
    </citation>
    <scope>NUCLEOTIDE SEQUENCE [LARGE SCALE GENOMIC DNA]</scope>
    <source>
        <strain evidence="2 3">01</strain>
    </source>
</reference>
<dbReference type="EMBL" id="CP038228">
    <property type="protein sequence ID" value="QDI05838.1"/>
    <property type="molecule type" value="Genomic_DNA"/>
</dbReference>
<organism evidence="2 3">
    <name type="scientific">Xanthomonas cerealis pv. cerealis</name>
    <dbReference type="NCBI Taxonomy" id="152263"/>
    <lineage>
        <taxon>Bacteria</taxon>
        <taxon>Pseudomonadati</taxon>
        <taxon>Pseudomonadota</taxon>
        <taxon>Gammaproteobacteria</taxon>
        <taxon>Lysobacterales</taxon>
        <taxon>Lysobacteraceae</taxon>
        <taxon>Xanthomonas</taxon>
        <taxon>Xanthomonas translucens group</taxon>
        <taxon>Xanthomonas cerealis</taxon>
    </lineage>
</organism>
<accession>A0A514EIH7</accession>